<gene>
    <name evidence="1" type="ORF">METZ01_LOCUS115288</name>
</gene>
<dbReference type="AlphaFoldDB" id="A0A381XCH2"/>
<protein>
    <submittedName>
        <fullName evidence="1">Uncharacterized protein</fullName>
    </submittedName>
</protein>
<reference evidence="1" key="1">
    <citation type="submission" date="2018-05" db="EMBL/GenBank/DDBJ databases">
        <authorList>
            <person name="Lanie J.A."/>
            <person name="Ng W.-L."/>
            <person name="Kazmierczak K.M."/>
            <person name="Andrzejewski T.M."/>
            <person name="Davidsen T.M."/>
            <person name="Wayne K.J."/>
            <person name="Tettelin H."/>
            <person name="Glass J.I."/>
            <person name="Rusch D."/>
            <person name="Podicherti R."/>
            <person name="Tsui H.-C.T."/>
            <person name="Winkler M.E."/>
        </authorList>
    </citation>
    <scope>NUCLEOTIDE SEQUENCE</scope>
</reference>
<sequence length="167" mass="19313">MNSQSISKLLGIYTFHIYYMIVFNGCYTHSTTSGNIPLKYYLGVATPANYQTVVKEVLLENNYHIENYENDATSAQIITRWNIRAPYPAETDAGFFDSKTRIFITAIIDNSTFSKNNGFGYECYMEVLNHVYSGRDREYVEFYNVPLLKSEMDHIAQTLSENFENNK</sequence>
<proteinExistence type="predicted"/>
<name>A0A381XCH2_9ZZZZ</name>
<accession>A0A381XCH2</accession>
<organism evidence="1">
    <name type="scientific">marine metagenome</name>
    <dbReference type="NCBI Taxonomy" id="408172"/>
    <lineage>
        <taxon>unclassified sequences</taxon>
        <taxon>metagenomes</taxon>
        <taxon>ecological metagenomes</taxon>
    </lineage>
</organism>
<dbReference type="EMBL" id="UINC01014672">
    <property type="protein sequence ID" value="SVA62434.1"/>
    <property type="molecule type" value="Genomic_DNA"/>
</dbReference>
<evidence type="ECO:0000313" key="1">
    <source>
        <dbReference type="EMBL" id="SVA62434.1"/>
    </source>
</evidence>